<protein>
    <submittedName>
        <fullName evidence="2">Uncharacterized protein</fullName>
    </submittedName>
</protein>
<feature type="transmembrane region" description="Helical" evidence="1">
    <location>
        <begin position="47"/>
        <end position="68"/>
    </location>
</feature>
<reference evidence="2" key="1">
    <citation type="submission" date="2018-06" db="EMBL/GenBank/DDBJ databases">
        <authorList>
            <person name="Zhirakovskaya E."/>
        </authorList>
    </citation>
    <scope>NUCLEOTIDE SEQUENCE</scope>
</reference>
<keyword evidence="1" id="KW-1133">Transmembrane helix</keyword>
<proteinExistence type="predicted"/>
<accession>A0A3B1CG15</accession>
<keyword evidence="1" id="KW-0472">Membrane</keyword>
<dbReference type="EMBL" id="UOGE01000106">
    <property type="protein sequence ID" value="VAX25511.1"/>
    <property type="molecule type" value="Genomic_DNA"/>
</dbReference>
<name>A0A3B1CG15_9ZZZZ</name>
<dbReference type="AlphaFoldDB" id="A0A3B1CG15"/>
<feature type="transmembrane region" description="Helical" evidence="1">
    <location>
        <begin position="16"/>
        <end position="35"/>
    </location>
</feature>
<evidence type="ECO:0000313" key="2">
    <source>
        <dbReference type="EMBL" id="VAX25511.1"/>
    </source>
</evidence>
<gene>
    <name evidence="2" type="ORF">MNBD_NITROSPINAE02-1187</name>
</gene>
<organism evidence="2">
    <name type="scientific">hydrothermal vent metagenome</name>
    <dbReference type="NCBI Taxonomy" id="652676"/>
    <lineage>
        <taxon>unclassified sequences</taxon>
        <taxon>metagenomes</taxon>
        <taxon>ecological metagenomes</taxon>
    </lineage>
</organism>
<evidence type="ECO:0000256" key="1">
    <source>
        <dbReference type="SAM" id="Phobius"/>
    </source>
</evidence>
<keyword evidence="1" id="KW-0812">Transmembrane</keyword>
<sequence length="81" mass="9736">MNDGRFFEKPQNVKKILVGFYIFCILLIVGDLFVPRHAFYPWEEYPFFYGAYGFVAYVSIVLVSSYILRKLLKRKEDYYDD</sequence>